<name>A0A7C9LRG6_9DEIO</name>
<protein>
    <submittedName>
        <fullName evidence="1">Uncharacterized protein</fullName>
    </submittedName>
</protein>
<dbReference type="AlphaFoldDB" id="A0A7C9LRG6"/>
<proteinExistence type="predicted"/>
<reference evidence="1 2" key="1">
    <citation type="submission" date="2019-12" db="EMBL/GenBank/DDBJ databases">
        <title>Deinococcus sp. HMF7620 Genome sequencing and assembly.</title>
        <authorList>
            <person name="Kang H."/>
            <person name="Kim H."/>
            <person name="Joh K."/>
        </authorList>
    </citation>
    <scope>NUCLEOTIDE SEQUENCE [LARGE SCALE GENOMIC DNA]</scope>
    <source>
        <strain evidence="1 2">HMF7620</strain>
    </source>
</reference>
<evidence type="ECO:0000313" key="1">
    <source>
        <dbReference type="EMBL" id="MVN85440.1"/>
    </source>
</evidence>
<organism evidence="1 2">
    <name type="scientific">Deinococcus arboris</name>
    <dbReference type="NCBI Taxonomy" id="2682977"/>
    <lineage>
        <taxon>Bacteria</taxon>
        <taxon>Thermotogati</taxon>
        <taxon>Deinococcota</taxon>
        <taxon>Deinococci</taxon>
        <taxon>Deinococcales</taxon>
        <taxon>Deinococcaceae</taxon>
        <taxon>Deinococcus</taxon>
    </lineage>
</organism>
<accession>A0A7C9LRG6</accession>
<gene>
    <name evidence="1" type="ORF">GO986_01510</name>
</gene>
<dbReference type="EMBL" id="WQLB01000002">
    <property type="protein sequence ID" value="MVN85440.1"/>
    <property type="molecule type" value="Genomic_DNA"/>
</dbReference>
<sequence length="54" mass="6154">MSLGPSSVEFPLDQFSRWLPLPPGDYTVTVRMTRVFADEQELNLTCPSQLLTIR</sequence>
<comment type="caution">
    <text evidence="1">The sequence shown here is derived from an EMBL/GenBank/DDBJ whole genome shotgun (WGS) entry which is preliminary data.</text>
</comment>
<dbReference type="Proteomes" id="UP000483286">
    <property type="component" value="Unassembled WGS sequence"/>
</dbReference>
<evidence type="ECO:0000313" key="2">
    <source>
        <dbReference type="Proteomes" id="UP000483286"/>
    </source>
</evidence>
<dbReference type="RefSeq" id="WP_157457469.1">
    <property type="nucleotide sequence ID" value="NZ_WQLB01000002.1"/>
</dbReference>
<keyword evidence="2" id="KW-1185">Reference proteome</keyword>